<keyword evidence="7 10" id="KW-1133">Transmembrane helix</keyword>
<dbReference type="EMBL" id="DLUG01000032">
    <property type="protein sequence ID" value="DAB37163.1"/>
    <property type="molecule type" value="Genomic_DNA"/>
</dbReference>
<dbReference type="InterPro" id="IPR036291">
    <property type="entry name" value="NAD(P)-bd_dom_sf"/>
</dbReference>
<evidence type="ECO:0000259" key="11">
    <source>
        <dbReference type="PROSITE" id="PS51201"/>
    </source>
</evidence>
<dbReference type="InterPro" id="IPR003148">
    <property type="entry name" value="RCK_N"/>
</dbReference>
<comment type="caution">
    <text evidence="12">The sequence shown here is derived from an EMBL/GenBank/DDBJ whole genome shotgun (WGS) entry which is preliminary data.</text>
</comment>
<evidence type="ECO:0000313" key="12">
    <source>
        <dbReference type="EMBL" id="DAB37163.1"/>
    </source>
</evidence>
<evidence type="ECO:0000256" key="2">
    <source>
        <dbReference type="ARBA" id="ARBA00022448"/>
    </source>
</evidence>
<dbReference type="GO" id="GO:1902600">
    <property type="term" value="P:proton transmembrane transport"/>
    <property type="evidence" value="ECO:0007669"/>
    <property type="project" value="InterPro"/>
</dbReference>
<evidence type="ECO:0000256" key="7">
    <source>
        <dbReference type="ARBA" id="ARBA00022989"/>
    </source>
</evidence>
<keyword evidence="6" id="KW-0630">Potassium</keyword>
<evidence type="ECO:0000256" key="9">
    <source>
        <dbReference type="ARBA" id="ARBA00023136"/>
    </source>
</evidence>
<dbReference type="GO" id="GO:0006813">
    <property type="term" value="P:potassium ion transport"/>
    <property type="evidence" value="ECO:0007669"/>
    <property type="project" value="UniProtKB-KW"/>
</dbReference>
<dbReference type="AlphaFoldDB" id="A0A2D3WKU8"/>
<dbReference type="Pfam" id="PF00999">
    <property type="entry name" value="Na_H_Exchanger"/>
    <property type="match status" value="1"/>
</dbReference>
<keyword evidence="4" id="KW-0633">Potassium transport</keyword>
<feature type="domain" description="RCK N-terminal" evidence="11">
    <location>
        <begin position="398"/>
        <end position="514"/>
    </location>
</feature>
<keyword evidence="5 10" id="KW-0812">Transmembrane</keyword>
<keyword evidence="9 10" id="KW-0472">Membrane</keyword>
<dbReference type="Proteomes" id="UP000231638">
    <property type="component" value="Unassembled WGS sequence"/>
</dbReference>
<evidence type="ECO:0000256" key="3">
    <source>
        <dbReference type="ARBA" id="ARBA00022449"/>
    </source>
</evidence>
<keyword evidence="3" id="KW-0050">Antiport</keyword>
<evidence type="ECO:0000256" key="5">
    <source>
        <dbReference type="ARBA" id="ARBA00022692"/>
    </source>
</evidence>
<feature type="transmembrane region" description="Helical" evidence="10">
    <location>
        <begin position="147"/>
        <end position="167"/>
    </location>
</feature>
<comment type="subcellular location">
    <subcellularLocation>
        <location evidence="1">Membrane</location>
        <topology evidence="1">Multi-pass membrane protein</topology>
    </subcellularLocation>
</comment>
<feature type="transmembrane region" description="Helical" evidence="10">
    <location>
        <begin position="268"/>
        <end position="286"/>
    </location>
</feature>
<feature type="transmembrane region" description="Helical" evidence="10">
    <location>
        <begin position="113"/>
        <end position="132"/>
    </location>
</feature>
<dbReference type="Gene3D" id="1.20.1530.20">
    <property type="match status" value="1"/>
</dbReference>
<dbReference type="Pfam" id="PF02254">
    <property type="entry name" value="TrkA_N"/>
    <property type="match status" value="1"/>
</dbReference>
<protein>
    <submittedName>
        <fullName evidence="12">Potassium transporter</fullName>
    </submittedName>
</protein>
<keyword evidence="8" id="KW-0406">Ion transport</keyword>
<evidence type="ECO:0000256" key="8">
    <source>
        <dbReference type="ARBA" id="ARBA00023065"/>
    </source>
</evidence>
<dbReference type="GO" id="GO:0005886">
    <property type="term" value="C:plasma membrane"/>
    <property type="evidence" value="ECO:0007669"/>
    <property type="project" value="TreeGrafter"/>
</dbReference>
<dbReference type="PROSITE" id="PS51201">
    <property type="entry name" value="RCK_N"/>
    <property type="match status" value="1"/>
</dbReference>
<evidence type="ECO:0000256" key="6">
    <source>
        <dbReference type="ARBA" id="ARBA00022958"/>
    </source>
</evidence>
<dbReference type="PANTHER" id="PTHR46157">
    <property type="entry name" value="K(+) EFFLUX ANTIPORTER 3, CHLOROPLASTIC"/>
    <property type="match status" value="1"/>
</dbReference>
<evidence type="ECO:0000256" key="4">
    <source>
        <dbReference type="ARBA" id="ARBA00022538"/>
    </source>
</evidence>
<accession>A0A2D3WKU8</accession>
<dbReference type="InterPro" id="IPR038770">
    <property type="entry name" value="Na+/solute_symporter_sf"/>
</dbReference>
<evidence type="ECO:0000313" key="13">
    <source>
        <dbReference type="Proteomes" id="UP000231638"/>
    </source>
</evidence>
<dbReference type="InterPro" id="IPR006153">
    <property type="entry name" value="Cation/H_exchanger_TM"/>
</dbReference>
<feature type="transmembrane region" description="Helical" evidence="10">
    <location>
        <begin position="58"/>
        <end position="77"/>
    </location>
</feature>
<keyword evidence="2" id="KW-0813">Transport</keyword>
<dbReference type="STRING" id="366522.GCA_001548055_01090"/>
<evidence type="ECO:0000256" key="1">
    <source>
        <dbReference type="ARBA" id="ARBA00004141"/>
    </source>
</evidence>
<dbReference type="PANTHER" id="PTHR46157:SF4">
    <property type="entry name" value="K(+) EFFLUX ANTIPORTER 3, CHLOROPLASTIC"/>
    <property type="match status" value="1"/>
</dbReference>
<evidence type="ECO:0000256" key="10">
    <source>
        <dbReference type="SAM" id="Phobius"/>
    </source>
</evidence>
<feature type="transmembrane region" description="Helical" evidence="10">
    <location>
        <begin position="83"/>
        <end position="106"/>
    </location>
</feature>
<sequence>MDNILVIILSATAIATVLNILFKRINLPTIIGYILTGFAIASFFNLRNNDSLTHIAEFGIVFLMFTIGLEFSLKHLLSMKRDVFVNGFLQVLLAGGIISLSAEYLFGMDRKSAIIVGYALALSSTAIVLKILNDTGTMHTIYGRKSLGILLFQDIAVIPILLMINIFSNQTSTLSSLLLETLISAVIILGLMYFIGKYLLNRFLSLVVWADTQEIFIASVLLLVVGASFLAHTFGFSYSLGAFLAGMMMSDTQYKHQIEADLVPFRDILLGLFFITVGMQIDIALIEKHYDWILVLLAAILVIKIGVVYLILAWRQGSRIALKTALALCQGGEFSLAVLALASSSSLLSQATVQVLIVTVVISMVLTPFILKNMQKIVNAITKEPNVGDFRIHSSGIKDHIIVCGYGKLGQEIVYRLKKMNVNYLVLEHDITLVKLGQSRGEPVYFGNAAEKIILKNAFVEDAKAVIIAINNEKKLILLCEVLKSFGTPIKIVAKASDFEEKKLLKALQIRHIVNEGREAAKALLKEAMEAS</sequence>
<dbReference type="SUPFAM" id="SSF51735">
    <property type="entry name" value="NAD(P)-binding Rossmann-fold domains"/>
    <property type="match status" value="1"/>
</dbReference>
<feature type="transmembrane region" description="Helical" evidence="10">
    <location>
        <begin position="25"/>
        <end position="46"/>
    </location>
</feature>
<organism evidence="12 13">
    <name type="scientific">Sulfurospirillum cavolei</name>
    <dbReference type="NCBI Taxonomy" id="366522"/>
    <lineage>
        <taxon>Bacteria</taxon>
        <taxon>Pseudomonadati</taxon>
        <taxon>Campylobacterota</taxon>
        <taxon>Epsilonproteobacteria</taxon>
        <taxon>Campylobacterales</taxon>
        <taxon>Sulfurospirillaceae</taxon>
        <taxon>Sulfurospirillum</taxon>
    </lineage>
</organism>
<feature type="transmembrane region" description="Helical" evidence="10">
    <location>
        <begin position="174"/>
        <end position="195"/>
    </location>
</feature>
<feature type="transmembrane region" description="Helical" evidence="10">
    <location>
        <begin position="215"/>
        <end position="247"/>
    </location>
</feature>
<feature type="transmembrane region" description="Helical" evidence="10">
    <location>
        <begin position="351"/>
        <end position="371"/>
    </location>
</feature>
<name>A0A2D3WKU8_9BACT</name>
<dbReference type="GO" id="GO:0015297">
    <property type="term" value="F:antiporter activity"/>
    <property type="evidence" value="ECO:0007669"/>
    <property type="project" value="UniProtKB-KW"/>
</dbReference>
<gene>
    <name evidence="12" type="ORF">CFH80_01025</name>
</gene>
<reference evidence="12 13" key="1">
    <citation type="journal article" date="2017" name="Front. Microbiol.">
        <title>Comparative Genomic Analysis of the Class Epsilonproteobacteria and Proposed Reclassification to Epsilonbacteraeota (phyl. nov.).</title>
        <authorList>
            <person name="Waite D.W."/>
            <person name="Vanwonterghem I."/>
            <person name="Rinke C."/>
            <person name="Parks D.H."/>
            <person name="Zhang Y."/>
            <person name="Takai K."/>
            <person name="Sievert S.M."/>
            <person name="Simon J."/>
            <person name="Campbell B.J."/>
            <person name="Hanson T.E."/>
            <person name="Woyke T."/>
            <person name="Klotz M.G."/>
            <person name="Hugenholtz P."/>
        </authorList>
    </citation>
    <scope>NUCLEOTIDE SEQUENCE [LARGE SCALE GENOMIC DNA]</scope>
    <source>
        <strain evidence="12">UBA11420</strain>
    </source>
</reference>
<dbReference type="Gene3D" id="3.40.50.720">
    <property type="entry name" value="NAD(P)-binding Rossmann-like Domain"/>
    <property type="match status" value="1"/>
</dbReference>
<feature type="transmembrane region" description="Helical" evidence="10">
    <location>
        <begin position="292"/>
        <end position="312"/>
    </location>
</feature>
<proteinExistence type="predicted"/>